<dbReference type="Gene3D" id="3.30.1370.60">
    <property type="entry name" value="Hypothetical oxidoreductase yiak, domain 2"/>
    <property type="match status" value="1"/>
</dbReference>
<dbReference type="InterPro" id="IPR036111">
    <property type="entry name" value="Mal/L-sulfo/L-lacto_DH-like_sf"/>
</dbReference>
<protein>
    <submittedName>
        <fullName evidence="3">Ldh family oxidoreductase</fullName>
    </submittedName>
</protein>
<dbReference type="InterPro" id="IPR043143">
    <property type="entry name" value="Mal/L-sulf/L-lact_DH-like_NADP"/>
</dbReference>
<dbReference type="KEGG" id="tfr:BR63_13155"/>
<dbReference type="SUPFAM" id="SSF89733">
    <property type="entry name" value="L-sulfolactate dehydrogenase-like"/>
    <property type="match status" value="1"/>
</dbReference>
<sequence length="355" mass="37857">MLGCDTVADSKLSSEKLKSFCITLLRQVDVPEADAEIVADNLVSADLRGIASHGVSRLPIYIKRIQLGLVNPCPRPRVIKATPTSLLIDGDNGLGQVIGFKAMNEALALARAQGQALVGVNNTNHIGIGAYYALQAVREDMIGICLTNASAHMAPWGGIKPLLGTNPIAVAVPAGDFPPVVLDMATSIVARGKILLAAKKGEKIPLGWALDKNGNPTEDPNEAIHGSVLPLGGPKGYGLSLMVDILAGVLTGAFFGGHVPSMTEDFTSKLNEGIFLGAFKVDNFMPVEFFKKRMDQLISELKDSPKAPGVVEIFMPGEIEYKCSVERLKAGIPLNEEVRNELNKLAKSLKVEEEI</sequence>
<name>A0A7G6E512_THEFR</name>
<dbReference type="InterPro" id="IPR043144">
    <property type="entry name" value="Mal/L-sulf/L-lact_DH-like_ah"/>
</dbReference>
<keyword evidence="2" id="KW-0560">Oxidoreductase</keyword>
<proteinExistence type="inferred from homology"/>
<dbReference type="Proteomes" id="UP000515847">
    <property type="component" value="Chromosome"/>
</dbReference>
<dbReference type="AlphaFoldDB" id="A0A7G6E512"/>
<dbReference type="EMBL" id="CP045798">
    <property type="protein sequence ID" value="QNB47166.1"/>
    <property type="molecule type" value="Genomic_DNA"/>
</dbReference>
<comment type="similarity">
    <text evidence="1">Belongs to the LDH2/MDH2 oxidoreductase family.</text>
</comment>
<gene>
    <name evidence="3" type="ORF">BR63_13155</name>
</gene>
<dbReference type="GO" id="GO:0016491">
    <property type="term" value="F:oxidoreductase activity"/>
    <property type="evidence" value="ECO:0007669"/>
    <property type="project" value="UniProtKB-KW"/>
</dbReference>
<keyword evidence="4" id="KW-1185">Reference proteome</keyword>
<organism evidence="3 4">
    <name type="scientific">Thermanaerosceptrum fracticalcis</name>
    <dbReference type="NCBI Taxonomy" id="1712410"/>
    <lineage>
        <taxon>Bacteria</taxon>
        <taxon>Bacillati</taxon>
        <taxon>Bacillota</taxon>
        <taxon>Clostridia</taxon>
        <taxon>Eubacteriales</taxon>
        <taxon>Peptococcaceae</taxon>
        <taxon>Thermanaerosceptrum</taxon>
    </lineage>
</organism>
<reference evidence="3 4" key="1">
    <citation type="journal article" date="2019" name="Front. Microbiol.">
        <title>Thermoanaerosceptrum fracticalcis gen. nov. sp. nov., a Novel Fumarate-Fermenting Microorganism From a Deep Fractured Carbonate Aquifer of the US Great Basin.</title>
        <authorList>
            <person name="Hamilton-Brehm S.D."/>
            <person name="Stewart L.E."/>
            <person name="Zavarin M."/>
            <person name="Caldwell M."/>
            <person name="Lawson P.A."/>
            <person name="Onstott T.C."/>
            <person name="Grzymski J."/>
            <person name="Neveux I."/>
            <person name="Lollar B.S."/>
            <person name="Russell C.E."/>
            <person name="Moser D.P."/>
        </authorList>
    </citation>
    <scope>NUCLEOTIDE SEQUENCE [LARGE SCALE GENOMIC DNA]</scope>
    <source>
        <strain evidence="3 4">DRI-13</strain>
    </source>
</reference>
<dbReference type="InterPro" id="IPR003767">
    <property type="entry name" value="Malate/L-lactate_DH-like"/>
</dbReference>
<accession>A0A7G6E512</accession>
<dbReference type="PANTHER" id="PTHR11091:SF0">
    <property type="entry name" value="MALATE DEHYDROGENASE"/>
    <property type="match status" value="1"/>
</dbReference>
<evidence type="ECO:0000256" key="1">
    <source>
        <dbReference type="ARBA" id="ARBA00006056"/>
    </source>
</evidence>
<evidence type="ECO:0000313" key="4">
    <source>
        <dbReference type="Proteomes" id="UP000515847"/>
    </source>
</evidence>
<evidence type="ECO:0000256" key="2">
    <source>
        <dbReference type="ARBA" id="ARBA00023002"/>
    </source>
</evidence>
<dbReference type="Gene3D" id="1.10.1530.10">
    <property type="match status" value="1"/>
</dbReference>
<dbReference type="PANTHER" id="PTHR11091">
    <property type="entry name" value="OXIDOREDUCTASE-RELATED"/>
    <property type="match status" value="1"/>
</dbReference>
<dbReference type="Pfam" id="PF02615">
    <property type="entry name" value="Ldh_2"/>
    <property type="match status" value="1"/>
</dbReference>
<evidence type="ECO:0000313" key="3">
    <source>
        <dbReference type="EMBL" id="QNB47166.1"/>
    </source>
</evidence>